<protein>
    <submittedName>
        <fullName evidence="1">Uncharacterized protein</fullName>
    </submittedName>
</protein>
<gene>
    <name evidence="1" type="ORF">SDC9_141935</name>
</gene>
<accession>A0A645DZI1</accession>
<dbReference type="AlphaFoldDB" id="A0A645DZI1"/>
<proteinExistence type="predicted"/>
<comment type="caution">
    <text evidence="1">The sequence shown here is derived from an EMBL/GenBank/DDBJ whole genome shotgun (WGS) entry which is preliminary data.</text>
</comment>
<name>A0A645DZI1_9ZZZZ</name>
<organism evidence="1">
    <name type="scientific">bioreactor metagenome</name>
    <dbReference type="NCBI Taxonomy" id="1076179"/>
    <lineage>
        <taxon>unclassified sequences</taxon>
        <taxon>metagenomes</taxon>
        <taxon>ecological metagenomes</taxon>
    </lineage>
</organism>
<sequence>MLDGLKLAQRTDIFEKTAALILASELEHRFVKGLAAVRMKIFVHIDSVSLRYLDRAESKISAFRVSTDVLPSAAYNVMSVCREIFGMEEWMMMLRAVGEDVDDLIYNDEEWLISER</sequence>
<reference evidence="1" key="1">
    <citation type="submission" date="2019-08" db="EMBL/GenBank/DDBJ databases">
        <authorList>
            <person name="Kucharzyk K."/>
            <person name="Murdoch R.W."/>
            <person name="Higgins S."/>
            <person name="Loffler F."/>
        </authorList>
    </citation>
    <scope>NUCLEOTIDE SEQUENCE</scope>
</reference>
<evidence type="ECO:0000313" key="1">
    <source>
        <dbReference type="EMBL" id="MPM94787.1"/>
    </source>
</evidence>
<dbReference type="EMBL" id="VSSQ01041375">
    <property type="protein sequence ID" value="MPM94787.1"/>
    <property type="molecule type" value="Genomic_DNA"/>
</dbReference>